<keyword evidence="7" id="KW-0479">Metal-binding</keyword>
<evidence type="ECO:0000256" key="1">
    <source>
        <dbReference type="ARBA" id="ARBA00001971"/>
    </source>
</evidence>
<dbReference type="Pfam" id="PF06628">
    <property type="entry name" value="Catalase-rel"/>
    <property type="match status" value="1"/>
</dbReference>
<dbReference type="Proteomes" id="UP001233264">
    <property type="component" value="Chromosome"/>
</dbReference>
<dbReference type="InterPro" id="IPR040333">
    <property type="entry name" value="Catalase_3"/>
</dbReference>
<keyword evidence="9" id="KW-0408">Iron</keyword>
<evidence type="ECO:0000256" key="10">
    <source>
        <dbReference type="ARBA" id="ARBA00023324"/>
    </source>
</evidence>
<dbReference type="Gene3D" id="2.40.180.10">
    <property type="entry name" value="Catalase core domain"/>
    <property type="match status" value="1"/>
</dbReference>
<evidence type="ECO:0000256" key="2">
    <source>
        <dbReference type="ARBA" id="ARBA00002974"/>
    </source>
</evidence>
<keyword evidence="8" id="KW-0560">Oxidoreductase</keyword>
<evidence type="ECO:0000256" key="9">
    <source>
        <dbReference type="ARBA" id="ARBA00023004"/>
    </source>
</evidence>
<sequence length="479" mass="54156">MTKERLTTAAGAPVSDNFNIETAGPRGPALLQDIWLIEKLAHFDREVIPERRMHAKGAGAYGNFKVTADIRQYSKAAVFAEVGKKTPAFVRFSTVAGERGAADAERDIRGFAVKFYTEQGNWDLVGNNTPVFFFRDPLRFPDLNHAVKRDPRTGMRSAQSNWDFWTLLPEALHQVTIVMSDRGIPRSFRHMHGFGSHTYSMINAANARHWVKFTLRSQQGISNLTDAEAADIIGRDRESHQRDLFDNLERGEYPKWKMYIQVMSEVAAMSHKHNPFDVTKVWPHADYPLFEVGELELDRNPENFFAEVEQASFTPANIVPGIGFSPDKMLQARLFSYGDAARYRLGVNHHQIPVNAPRCPVHAYHRDGAMRIDGNHGATTSYVPNSASEWDEQADFREPMLSLNGPAGRFDHRVDEDHFEQPGNLYRLMTEEQKTALISNTVRSMAEVSAGVRSRHVANCRRADRDYGDRLARALGVAE</sequence>
<keyword evidence="13" id="KW-1185">Reference proteome</keyword>
<evidence type="ECO:0000256" key="5">
    <source>
        <dbReference type="ARBA" id="ARBA00022559"/>
    </source>
</evidence>
<evidence type="ECO:0000256" key="4">
    <source>
        <dbReference type="ARBA" id="ARBA00012314"/>
    </source>
</evidence>
<dbReference type="InterPro" id="IPR024708">
    <property type="entry name" value="Catalase_AS"/>
</dbReference>
<comment type="similarity">
    <text evidence="3">Belongs to the catalase family.</text>
</comment>
<comment type="cofactor">
    <cofactor evidence="1">
        <name>heme</name>
        <dbReference type="ChEBI" id="CHEBI:30413"/>
    </cofactor>
</comment>
<dbReference type="InterPro" id="IPR024711">
    <property type="entry name" value="Catalase_clade1/3"/>
</dbReference>
<reference evidence="12 13" key="1">
    <citation type="submission" date="2023-03" db="EMBL/GenBank/DDBJ databases">
        <authorList>
            <person name="Menendez E."/>
            <person name="Kaur S."/>
            <person name="Flores-Felix J.D."/>
            <person name="diCenzo G.C."/>
            <person name="Peix A."/>
            <person name="Velazquez E."/>
        </authorList>
    </citation>
    <scope>NUCLEOTIDE SEQUENCE [LARGE SCALE GENOMIC DNA]</scope>
    <source>
        <strain evidence="12 13">CCBAU 71714</strain>
    </source>
</reference>
<dbReference type="RefSeq" id="WP_003530996.1">
    <property type="nucleotide sequence ID" value="NZ_CP120365.1"/>
</dbReference>
<keyword evidence="10" id="KW-0376">Hydrogen peroxide</keyword>
<dbReference type="PANTHER" id="PTHR11465">
    <property type="entry name" value="CATALASE"/>
    <property type="match status" value="1"/>
</dbReference>
<feature type="domain" description="Catalase core" evidence="11">
    <location>
        <begin position="7"/>
        <end position="391"/>
    </location>
</feature>
<keyword evidence="6" id="KW-0349">Heme</keyword>
<dbReference type="EC" id="1.11.1.6" evidence="4"/>
<dbReference type="InterPro" id="IPR010582">
    <property type="entry name" value="Catalase_immune_responsive"/>
</dbReference>
<dbReference type="PIRSF" id="PIRSF038928">
    <property type="entry name" value="Catalase_clade1-3"/>
    <property type="match status" value="1"/>
</dbReference>
<dbReference type="InterPro" id="IPR018028">
    <property type="entry name" value="Catalase"/>
</dbReference>
<dbReference type="CDD" id="cd08156">
    <property type="entry name" value="catalase_clade_3"/>
    <property type="match status" value="1"/>
</dbReference>
<accession>A0ABY8T8R2</accession>
<name>A0ABY8T8R2_9HYPH</name>
<dbReference type="InterPro" id="IPR020835">
    <property type="entry name" value="Catalase_sf"/>
</dbReference>
<comment type="function">
    <text evidence="2">Decomposes hydrogen peroxide into water and oxygen; serves to protect cells from the toxic effects of hydrogen peroxide.</text>
</comment>
<evidence type="ECO:0000313" key="13">
    <source>
        <dbReference type="Proteomes" id="UP001233264"/>
    </source>
</evidence>
<dbReference type="InterPro" id="IPR011614">
    <property type="entry name" value="Catalase_core"/>
</dbReference>
<proteinExistence type="inferred from homology"/>
<dbReference type="EMBL" id="CP120365">
    <property type="protein sequence ID" value="WHS94182.1"/>
    <property type="molecule type" value="Genomic_DNA"/>
</dbReference>
<protein>
    <recommendedName>
        <fullName evidence="4">catalase</fullName>
        <ecNumber evidence="4">1.11.1.6</ecNumber>
    </recommendedName>
</protein>
<evidence type="ECO:0000259" key="11">
    <source>
        <dbReference type="SMART" id="SM01060"/>
    </source>
</evidence>
<dbReference type="SUPFAM" id="SSF56634">
    <property type="entry name" value="Heme-dependent catalase-like"/>
    <property type="match status" value="1"/>
</dbReference>
<evidence type="ECO:0000256" key="3">
    <source>
        <dbReference type="ARBA" id="ARBA00005329"/>
    </source>
</evidence>
<dbReference type="PANTHER" id="PTHR11465:SF61">
    <property type="entry name" value="CATALASE"/>
    <property type="match status" value="1"/>
</dbReference>
<dbReference type="PRINTS" id="PR00067">
    <property type="entry name" value="CATALASE"/>
</dbReference>
<dbReference type="PROSITE" id="PS51402">
    <property type="entry name" value="CATALASE_3"/>
    <property type="match status" value="1"/>
</dbReference>
<dbReference type="SMART" id="SM01060">
    <property type="entry name" value="Catalase"/>
    <property type="match status" value="1"/>
</dbReference>
<organism evidence="12 13">
    <name type="scientific">Sinorhizobium kummerowiae</name>
    <dbReference type="NCBI Taxonomy" id="158892"/>
    <lineage>
        <taxon>Bacteria</taxon>
        <taxon>Pseudomonadati</taxon>
        <taxon>Pseudomonadota</taxon>
        <taxon>Alphaproteobacteria</taxon>
        <taxon>Hyphomicrobiales</taxon>
        <taxon>Rhizobiaceae</taxon>
        <taxon>Sinorhizobium/Ensifer group</taxon>
        <taxon>Sinorhizobium</taxon>
    </lineage>
</organism>
<evidence type="ECO:0000256" key="6">
    <source>
        <dbReference type="ARBA" id="ARBA00022617"/>
    </source>
</evidence>
<dbReference type="PROSITE" id="PS00438">
    <property type="entry name" value="CATALASE_2"/>
    <property type="match status" value="1"/>
</dbReference>
<evidence type="ECO:0000256" key="8">
    <source>
        <dbReference type="ARBA" id="ARBA00023002"/>
    </source>
</evidence>
<evidence type="ECO:0000256" key="7">
    <source>
        <dbReference type="ARBA" id="ARBA00022723"/>
    </source>
</evidence>
<evidence type="ECO:0000313" key="12">
    <source>
        <dbReference type="EMBL" id="WHS94182.1"/>
    </source>
</evidence>
<dbReference type="Pfam" id="PF00199">
    <property type="entry name" value="Catalase"/>
    <property type="match status" value="1"/>
</dbReference>
<gene>
    <name evidence="12" type="ORF">PZL22_001880</name>
</gene>
<keyword evidence="5" id="KW-0575">Peroxidase</keyword>